<organism evidence="13 14">
    <name type="scientific">Rehmannia glutinosa</name>
    <name type="common">Chinese foxglove</name>
    <dbReference type="NCBI Taxonomy" id="99300"/>
    <lineage>
        <taxon>Eukaryota</taxon>
        <taxon>Viridiplantae</taxon>
        <taxon>Streptophyta</taxon>
        <taxon>Embryophyta</taxon>
        <taxon>Tracheophyta</taxon>
        <taxon>Spermatophyta</taxon>
        <taxon>Magnoliopsida</taxon>
        <taxon>eudicotyledons</taxon>
        <taxon>Gunneridae</taxon>
        <taxon>Pentapetalae</taxon>
        <taxon>asterids</taxon>
        <taxon>lamiids</taxon>
        <taxon>Lamiales</taxon>
        <taxon>Orobanchaceae</taxon>
        <taxon>Rehmannieae</taxon>
        <taxon>Rehmannia</taxon>
    </lineage>
</organism>
<comment type="function">
    <text evidence="12">The light-harvesting complex (LHC) functions as a light receptor, it captures and delivers excitation energy to photosystems with which it is closely associated.</text>
</comment>
<evidence type="ECO:0000256" key="4">
    <source>
        <dbReference type="ARBA" id="ARBA00022531"/>
    </source>
</evidence>
<accession>A0ABR0X5C4</accession>
<name>A0ABR0X5C4_REHGL</name>
<keyword evidence="2 12" id="KW-0148">Chlorophyll</keyword>
<evidence type="ECO:0000256" key="8">
    <source>
        <dbReference type="ARBA" id="ARBA00022991"/>
    </source>
</evidence>
<keyword evidence="9 12" id="KW-0793">Thylakoid</keyword>
<keyword evidence="3 12" id="KW-0150">Chloroplast</keyword>
<dbReference type="PANTHER" id="PTHR21649">
    <property type="entry name" value="CHLOROPHYLL A/B BINDING PROTEIN"/>
    <property type="match status" value="1"/>
</dbReference>
<keyword evidence="7" id="KW-1133">Transmembrane helix</keyword>
<dbReference type="SUPFAM" id="SSF103511">
    <property type="entry name" value="Chlorophyll a-b binding protein"/>
    <property type="match status" value="2"/>
</dbReference>
<evidence type="ECO:0000313" key="13">
    <source>
        <dbReference type="EMBL" id="KAK6154867.1"/>
    </source>
</evidence>
<evidence type="ECO:0000256" key="11">
    <source>
        <dbReference type="ARBA" id="ARBA00023276"/>
    </source>
</evidence>
<evidence type="ECO:0000256" key="2">
    <source>
        <dbReference type="ARBA" id="ARBA00022494"/>
    </source>
</evidence>
<keyword evidence="14" id="KW-1185">Reference proteome</keyword>
<dbReference type="Pfam" id="PF00504">
    <property type="entry name" value="Chloroa_b-bind"/>
    <property type="match status" value="2"/>
</dbReference>
<keyword evidence="11 12" id="KW-0604">Photosystem II</keyword>
<evidence type="ECO:0000256" key="12">
    <source>
        <dbReference type="RuleBase" id="RU363080"/>
    </source>
</evidence>
<comment type="similarity">
    <text evidence="12">Belongs to the light-harvesting chlorophyll a/b-binding (LHC) protein family.</text>
</comment>
<proteinExistence type="inferred from homology"/>
<evidence type="ECO:0000313" key="14">
    <source>
        <dbReference type="Proteomes" id="UP001318860"/>
    </source>
</evidence>
<keyword evidence="5 12" id="KW-0934">Plastid</keyword>
<sequence>MAASTMALSSPSFAGQAVKLSPSAPEITGNGRVTMRKTTAKKPVSSGSPWYGPDRVKYLGPFSGEPPSYLTGEFPGDYGWDTAGLSADPETFAKNRELEVIHCRWAMLGALGCVFPELLARNGVKFGEAVWFKAGSQIFSEGGLDYLGNPNLIHAQSILAIWACQVVLMGAVEGYRIAGGPLGEITDPLYPGGSFDPLGLADDPEAFAELKVKEIKNGRLAMFSMFGFFVQAIVTGKGPLENLADHLADPAVKLSPSAPEITGNGRISMRKTAAKTVSSGSPWYGPDRVKYLGPLSGEPPSYLTGEFPGDYGWDTAGLSADPETFAKNRELEVIHCRWAMLGALGCVFPELLARNGVKFGEAVWFKAGSQIFSEGGLDYLGNPSLIHAQSILAIWACQVVLMGAVEGYRIAGGPLGEITDPLYPGGSFDPLGLADDPEAFAELKVKEIKNGRLAMFSMFGFFVQAIVTGKGPLENLADHLADPVNNNAWAFATNFVPGK</sequence>
<evidence type="ECO:0000256" key="5">
    <source>
        <dbReference type="ARBA" id="ARBA00022640"/>
    </source>
</evidence>
<keyword evidence="4 12" id="KW-0602">Photosynthesis</keyword>
<dbReference type="EMBL" id="JABTTQ020000005">
    <property type="protein sequence ID" value="KAK6154867.1"/>
    <property type="molecule type" value="Genomic_DNA"/>
</dbReference>
<keyword evidence="8 12" id="KW-0157">Chromophore</keyword>
<comment type="subcellular location">
    <subcellularLocation>
        <location evidence="1">Plastid</location>
        <location evidence="1">Chloroplast thylakoid membrane</location>
        <topology evidence="1">Multi-pass membrane protein</topology>
    </subcellularLocation>
</comment>
<keyword evidence="12" id="KW-0603">Photosystem I</keyword>
<protein>
    <recommendedName>
        <fullName evidence="12">Chlorophyll a-b binding protein, chloroplastic</fullName>
    </recommendedName>
</protein>
<dbReference type="InterPro" id="IPR022796">
    <property type="entry name" value="Chloroa_b-bind"/>
</dbReference>
<comment type="caution">
    <text evidence="13">The sequence shown here is derived from an EMBL/GenBank/DDBJ whole genome shotgun (WGS) entry which is preliminary data.</text>
</comment>
<evidence type="ECO:0000256" key="10">
    <source>
        <dbReference type="ARBA" id="ARBA00023136"/>
    </source>
</evidence>
<evidence type="ECO:0000256" key="7">
    <source>
        <dbReference type="ARBA" id="ARBA00022989"/>
    </source>
</evidence>
<dbReference type="Proteomes" id="UP001318860">
    <property type="component" value="Unassembled WGS sequence"/>
</dbReference>
<keyword evidence="10" id="KW-0472">Membrane</keyword>
<keyword evidence="6" id="KW-0812">Transmembrane</keyword>
<gene>
    <name evidence="13" type="ORF">DH2020_009115</name>
</gene>
<reference evidence="13 14" key="1">
    <citation type="journal article" date="2021" name="Comput. Struct. Biotechnol. J.">
        <title>De novo genome assembly of the potent medicinal plant Rehmannia glutinosa using nanopore technology.</title>
        <authorList>
            <person name="Ma L."/>
            <person name="Dong C."/>
            <person name="Song C."/>
            <person name="Wang X."/>
            <person name="Zheng X."/>
            <person name="Niu Y."/>
            <person name="Chen S."/>
            <person name="Feng W."/>
        </authorList>
    </citation>
    <scope>NUCLEOTIDE SEQUENCE [LARGE SCALE GENOMIC DNA]</scope>
    <source>
        <strain evidence="13">DH-2019</strain>
    </source>
</reference>
<dbReference type="InterPro" id="IPR001344">
    <property type="entry name" value="Chloro_AB-bd_pln"/>
</dbReference>
<evidence type="ECO:0000256" key="3">
    <source>
        <dbReference type="ARBA" id="ARBA00022528"/>
    </source>
</evidence>
<evidence type="ECO:0000256" key="6">
    <source>
        <dbReference type="ARBA" id="ARBA00022692"/>
    </source>
</evidence>
<evidence type="ECO:0000256" key="9">
    <source>
        <dbReference type="ARBA" id="ARBA00023078"/>
    </source>
</evidence>
<evidence type="ECO:0000256" key="1">
    <source>
        <dbReference type="ARBA" id="ARBA00004454"/>
    </source>
</evidence>
<dbReference type="Gene3D" id="1.10.3460.10">
    <property type="entry name" value="Chlorophyll a/b binding protein domain"/>
    <property type="match status" value="2"/>
</dbReference>